<dbReference type="Gene3D" id="3.40.33.10">
    <property type="entry name" value="CAP"/>
    <property type="match status" value="1"/>
</dbReference>
<feature type="domain" description="SCP" evidence="1">
    <location>
        <begin position="55"/>
        <end position="163"/>
    </location>
</feature>
<gene>
    <name evidence="2" type="ORF">F8B43_5337</name>
</gene>
<dbReference type="PANTHER" id="PTHR31157">
    <property type="entry name" value="SCP DOMAIN-CONTAINING PROTEIN"/>
    <property type="match status" value="1"/>
</dbReference>
<comment type="caution">
    <text evidence="2">The sequence shown here is derived from an EMBL/GenBank/DDBJ whole genome shotgun (WGS) entry which is preliminary data.</text>
</comment>
<accession>A0A177JEQ2</accession>
<dbReference type="InterPro" id="IPR035940">
    <property type="entry name" value="CAP_sf"/>
</dbReference>
<dbReference type="Pfam" id="PF00188">
    <property type="entry name" value="CAP"/>
    <property type="match status" value="1"/>
</dbReference>
<organism evidence="2 3">
    <name type="scientific">Methylorubrum populi</name>
    <dbReference type="NCBI Taxonomy" id="223967"/>
    <lineage>
        <taxon>Bacteria</taxon>
        <taxon>Pseudomonadati</taxon>
        <taxon>Pseudomonadota</taxon>
        <taxon>Alphaproteobacteria</taxon>
        <taxon>Hyphomicrobiales</taxon>
        <taxon>Methylobacteriaceae</taxon>
        <taxon>Methylorubrum</taxon>
    </lineage>
</organism>
<dbReference type="AlphaFoldDB" id="A0A177JEQ2"/>
<dbReference type="Proteomes" id="UP000469949">
    <property type="component" value="Unassembled WGS sequence"/>
</dbReference>
<dbReference type="PANTHER" id="PTHR31157:SF1">
    <property type="entry name" value="SCP DOMAIN-CONTAINING PROTEIN"/>
    <property type="match status" value="1"/>
</dbReference>
<name>A0A177JEQ2_9HYPH</name>
<evidence type="ECO:0000313" key="2">
    <source>
        <dbReference type="EMBL" id="KAB7782582.1"/>
    </source>
</evidence>
<protein>
    <recommendedName>
        <fullName evidence="1">SCP domain-containing protein</fullName>
    </recommendedName>
</protein>
<dbReference type="EMBL" id="WEKV01000020">
    <property type="protein sequence ID" value="KAB7782582.1"/>
    <property type="molecule type" value="Genomic_DNA"/>
</dbReference>
<evidence type="ECO:0000313" key="3">
    <source>
        <dbReference type="Proteomes" id="UP000469949"/>
    </source>
</evidence>
<dbReference type="RefSeq" id="WP_012457065.1">
    <property type="nucleotide sequence ID" value="NZ_QFOQ01000004.1"/>
</dbReference>
<dbReference type="PROSITE" id="PS51257">
    <property type="entry name" value="PROKAR_LIPOPROTEIN"/>
    <property type="match status" value="1"/>
</dbReference>
<proteinExistence type="predicted"/>
<dbReference type="InterPro" id="IPR014044">
    <property type="entry name" value="CAP_dom"/>
</dbReference>
<sequence>MSGRQTLLAAPAALALVALLQGCAGKVTPDATGLPTMYLPLTTGSTTVDTAAARDMISAYRRNNGAAPLVIDPELQRLAETEAAAMAASDRPSKSQTVRAAVTRLGYDGADANLSAGYHTLAEAFSGWRDSPPHRAVMLAPEATRMGIATAYAPGSKYKVYWALLVAK</sequence>
<dbReference type="OMA" id="YKVFWTL"/>
<dbReference type="CDD" id="cd05379">
    <property type="entry name" value="CAP_bacterial"/>
    <property type="match status" value="1"/>
</dbReference>
<dbReference type="SUPFAM" id="SSF55797">
    <property type="entry name" value="PR-1-like"/>
    <property type="match status" value="1"/>
</dbReference>
<reference evidence="2 3" key="1">
    <citation type="submission" date="2019-10" db="EMBL/GenBank/DDBJ databases">
        <title>Draft Genome Sequence of the Caffeine Degrading Methylotroph Methylorubrum populi PINKEL.</title>
        <authorList>
            <person name="Dawson S.C."/>
            <person name="Zhang X."/>
            <person name="Wright M.E."/>
            <person name="Sharma G."/>
            <person name="Langner J.T."/>
            <person name="Ditty J.L."/>
            <person name="Subuyuj G.A."/>
        </authorList>
    </citation>
    <scope>NUCLEOTIDE SEQUENCE [LARGE SCALE GENOMIC DNA]</scope>
    <source>
        <strain evidence="2 3">Pinkel</strain>
    </source>
</reference>
<evidence type="ECO:0000259" key="1">
    <source>
        <dbReference type="Pfam" id="PF00188"/>
    </source>
</evidence>